<keyword evidence="3" id="KW-1185">Reference proteome</keyword>
<evidence type="ECO:0000313" key="3">
    <source>
        <dbReference type="Proteomes" id="UP001269081"/>
    </source>
</evidence>
<reference evidence="2 3" key="1">
    <citation type="submission" date="2023-07" db="EMBL/GenBank/DDBJ databases">
        <title>Sorghum-associated microbial communities from plants grown in Nebraska, USA.</title>
        <authorList>
            <person name="Schachtman D."/>
        </authorList>
    </citation>
    <scope>NUCLEOTIDE SEQUENCE [LARGE SCALE GENOMIC DNA]</scope>
    <source>
        <strain evidence="2 3">4129</strain>
    </source>
</reference>
<protein>
    <submittedName>
        <fullName evidence="2">Uncharacterized protein</fullName>
    </submittedName>
</protein>
<comment type="caution">
    <text evidence="2">The sequence shown here is derived from an EMBL/GenBank/DDBJ whole genome shotgun (WGS) entry which is preliminary data.</text>
</comment>
<dbReference type="Proteomes" id="UP001269081">
    <property type="component" value="Unassembled WGS sequence"/>
</dbReference>
<keyword evidence="1" id="KW-1133">Transmembrane helix</keyword>
<accession>A0ABU1Y6C7</accession>
<proteinExistence type="predicted"/>
<dbReference type="RefSeq" id="WP_310280302.1">
    <property type="nucleotide sequence ID" value="NZ_JAVDWQ010000004.1"/>
</dbReference>
<gene>
    <name evidence="2" type="ORF">J2W48_001715</name>
</gene>
<sequence length="139" mass="16296">MITFETTLIIFFSIIGLMLLFRYFNKGKLYFTSHYKVEKEFTIDEITLKQNILSALQKAHFKKIKNNDNQISAITVPTIFSFSELIKTEIDKVSESKFNVTFSSICFLPTQIFDWGKNKRNSNLFFKNLEISLSQLNKK</sequence>
<evidence type="ECO:0000256" key="1">
    <source>
        <dbReference type="SAM" id="Phobius"/>
    </source>
</evidence>
<name>A0ABU1Y6C7_9FLAO</name>
<organism evidence="2 3">
    <name type="scientific">Flavobacterium piscis</name>
    <dbReference type="NCBI Taxonomy" id="1114874"/>
    <lineage>
        <taxon>Bacteria</taxon>
        <taxon>Pseudomonadati</taxon>
        <taxon>Bacteroidota</taxon>
        <taxon>Flavobacteriia</taxon>
        <taxon>Flavobacteriales</taxon>
        <taxon>Flavobacteriaceae</taxon>
        <taxon>Flavobacterium</taxon>
    </lineage>
</organism>
<keyword evidence="1" id="KW-0812">Transmembrane</keyword>
<dbReference type="EMBL" id="JAVDWQ010000004">
    <property type="protein sequence ID" value="MDR7209777.1"/>
    <property type="molecule type" value="Genomic_DNA"/>
</dbReference>
<evidence type="ECO:0000313" key="2">
    <source>
        <dbReference type="EMBL" id="MDR7209777.1"/>
    </source>
</evidence>
<feature type="transmembrane region" description="Helical" evidence="1">
    <location>
        <begin position="6"/>
        <end position="24"/>
    </location>
</feature>
<keyword evidence="1" id="KW-0472">Membrane</keyword>